<sequence>MSQSRSFNFQAVHVNTTQNNTSSNTLEKRPRNKNVSSTSEHETLSKKPMSSQTRDTSTSSNIKSSTPQFKSQHVAASSSSNNNTQSGQKNASSKSSSSTNLISEKGNTSKPHLVNNSGTRVVKLQRRNGQIVQDCQVYIGRAMTMGGWNLPHSKWGNPYPVSTCGGSAEVACQKYRDYILRRDDLLQDLEELDGKVLGCWCKSDPSKACHGDTLVELLEMKKRGELQEYVQQYRNENPEPLYPLPQQRKK</sequence>
<dbReference type="Pfam" id="PF14216">
    <property type="entry name" value="DUF4326"/>
    <property type="match status" value="1"/>
</dbReference>
<evidence type="ECO:0000313" key="4">
    <source>
        <dbReference type="Proteomes" id="UP000816034"/>
    </source>
</evidence>
<name>A0AA88KRU5_NAELO</name>
<protein>
    <recommendedName>
        <fullName evidence="2">DUF4326 domain-containing protein</fullName>
    </recommendedName>
</protein>
<dbReference type="Proteomes" id="UP000816034">
    <property type="component" value="Unassembled WGS sequence"/>
</dbReference>
<evidence type="ECO:0000313" key="3">
    <source>
        <dbReference type="EMBL" id="KAG2393547.1"/>
    </source>
</evidence>
<feature type="compositionally biased region" description="Polar residues" evidence="1">
    <location>
        <begin position="48"/>
        <end position="76"/>
    </location>
</feature>
<evidence type="ECO:0000256" key="1">
    <source>
        <dbReference type="SAM" id="MobiDB-lite"/>
    </source>
</evidence>
<comment type="caution">
    <text evidence="3">The sequence shown here is derived from an EMBL/GenBank/DDBJ whole genome shotgun (WGS) entry which is preliminary data.</text>
</comment>
<proteinExistence type="predicted"/>
<dbReference type="RefSeq" id="XP_044555441.1">
    <property type="nucleotide sequence ID" value="XM_044697009.1"/>
</dbReference>
<feature type="domain" description="DUF4326" evidence="2">
    <location>
        <begin position="126"/>
        <end position="216"/>
    </location>
</feature>
<accession>A0AA88KRU5</accession>
<feature type="compositionally biased region" description="Polar residues" evidence="1">
    <location>
        <begin position="99"/>
        <end position="116"/>
    </location>
</feature>
<organism evidence="3 4">
    <name type="scientific">Naegleria lovaniensis</name>
    <name type="common">Amoeba</name>
    <dbReference type="NCBI Taxonomy" id="51637"/>
    <lineage>
        <taxon>Eukaryota</taxon>
        <taxon>Discoba</taxon>
        <taxon>Heterolobosea</taxon>
        <taxon>Tetramitia</taxon>
        <taxon>Eutetramitia</taxon>
        <taxon>Vahlkampfiidae</taxon>
        <taxon>Naegleria</taxon>
    </lineage>
</organism>
<dbReference type="InterPro" id="IPR025475">
    <property type="entry name" value="DUF4326"/>
</dbReference>
<dbReference type="EMBL" id="PYSW02000002">
    <property type="protein sequence ID" value="KAG2393547.1"/>
    <property type="molecule type" value="Genomic_DNA"/>
</dbReference>
<feature type="region of interest" description="Disordered" evidence="1">
    <location>
        <begin position="1"/>
        <end position="116"/>
    </location>
</feature>
<reference evidence="3 4" key="1">
    <citation type="journal article" date="2018" name="BMC Genomics">
        <title>The genome of Naegleria lovaniensis, the basis for a comparative approach to unravel pathogenicity factors of the human pathogenic amoeba N. fowleri.</title>
        <authorList>
            <person name="Liechti N."/>
            <person name="Schurch N."/>
            <person name="Bruggmann R."/>
            <person name="Wittwer M."/>
        </authorList>
    </citation>
    <scope>NUCLEOTIDE SEQUENCE [LARGE SCALE GENOMIC DNA]</scope>
    <source>
        <strain evidence="3 4">ATCC 30569</strain>
    </source>
</reference>
<feature type="compositionally biased region" description="Low complexity" evidence="1">
    <location>
        <begin position="15"/>
        <end position="25"/>
    </location>
</feature>
<keyword evidence="4" id="KW-1185">Reference proteome</keyword>
<evidence type="ECO:0000259" key="2">
    <source>
        <dbReference type="Pfam" id="PF14216"/>
    </source>
</evidence>
<gene>
    <name evidence="3" type="ORF">C9374_007078</name>
</gene>
<dbReference type="GeneID" id="68099532"/>
<dbReference type="AlphaFoldDB" id="A0AA88KRU5"/>